<dbReference type="FunFam" id="3.40.50.300:FF:000221">
    <property type="entry name" value="Multidrug ABC transporter ATP-binding protein"/>
    <property type="match status" value="1"/>
</dbReference>
<feature type="transmembrane region" description="Helical" evidence="9">
    <location>
        <begin position="169"/>
        <end position="186"/>
    </location>
</feature>
<dbReference type="SMART" id="SM00382">
    <property type="entry name" value="AAA"/>
    <property type="match status" value="1"/>
</dbReference>
<keyword evidence="5" id="KW-0547">Nucleotide-binding</keyword>
<evidence type="ECO:0000313" key="12">
    <source>
        <dbReference type="EMBL" id="TCO69159.1"/>
    </source>
</evidence>
<keyword evidence="13" id="KW-1185">Reference proteome</keyword>
<evidence type="ECO:0000256" key="2">
    <source>
        <dbReference type="ARBA" id="ARBA00022448"/>
    </source>
</evidence>
<dbReference type="Gene3D" id="3.40.50.300">
    <property type="entry name" value="P-loop containing nucleotide triphosphate hydrolases"/>
    <property type="match status" value="1"/>
</dbReference>
<dbReference type="InterPro" id="IPR039421">
    <property type="entry name" value="Type_1_exporter"/>
</dbReference>
<gene>
    <name evidence="12" type="ORF">EV214_13419</name>
</gene>
<organism evidence="12 13">
    <name type="scientific">Marinisporobacter balticus</name>
    <dbReference type="NCBI Taxonomy" id="2018667"/>
    <lineage>
        <taxon>Bacteria</taxon>
        <taxon>Bacillati</taxon>
        <taxon>Bacillota</taxon>
        <taxon>Clostridia</taxon>
        <taxon>Peptostreptococcales</taxon>
        <taxon>Thermotaleaceae</taxon>
        <taxon>Marinisporobacter</taxon>
    </lineage>
</organism>
<dbReference type="SUPFAM" id="SSF52540">
    <property type="entry name" value="P-loop containing nucleoside triphosphate hydrolases"/>
    <property type="match status" value="1"/>
</dbReference>
<evidence type="ECO:0000256" key="5">
    <source>
        <dbReference type="ARBA" id="ARBA00022741"/>
    </source>
</evidence>
<keyword evidence="7 9" id="KW-1133">Transmembrane helix</keyword>
<feature type="transmembrane region" description="Helical" evidence="9">
    <location>
        <begin position="146"/>
        <end position="163"/>
    </location>
</feature>
<feature type="transmembrane region" description="Helical" evidence="9">
    <location>
        <begin position="21"/>
        <end position="46"/>
    </location>
</feature>
<dbReference type="PROSITE" id="PS00211">
    <property type="entry name" value="ABC_TRANSPORTER_1"/>
    <property type="match status" value="1"/>
</dbReference>
<dbReference type="GO" id="GO:0016887">
    <property type="term" value="F:ATP hydrolysis activity"/>
    <property type="evidence" value="ECO:0007669"/>
    <property type="project" value="InterPro"/>
</dbReference>
<evidence type="ECO:0000256" key="8">
    <source>
        <dbReference type="ARBA" id="ARBA00023136"/>
    </source>
</evidence>
<dbReference type="Pfam" id="PF00664">
    <property type="entry name" value="ABC_membrane"/>
    <property type="match status" value="1"/>
</dbReference>
<accession>A0A4R2KFL7</accession>
<protein>
    <submittedName>
        <fullName evidence="12">ATP-binding cassette subfamily B protein</fullName>
    </submittedName>
</protein>
<dbReference type="InterPro" id="IPR011527">
    <property type="entry name" value="ABC1_TM_dom"/>
</dbReference>
<dbReference type="InterPro" id="IPR027417">
    <property type="entry name" value="P-loop_NTPase"/>
</dbReference>
<dbReference type="PROSITE" id="PS50929">
    <property type="entry name" value="ABC_TM1F"/>
    <property type="match status" value="1"/>
</dbReference>
<feature type="transmembrane region" description="Helical" evidence="9">
    <location>
        <begin position="281"/>
        <end position="303"/>
    </location>
</feature>
<feature type="domain" description="ABC transporter" evidence="10">
    <location>
        <begin position="345"/>
        <end position="580"/>
    </location>
</feature>
<evidence type="ECO:0000256" key="9">
    <source>
        <dbReference type="SAM" id="Phobius"/>
    </source>
</evidence>
<comment type="caution">
    <text evidence="12">The sequence shown here is derived from an EMBL/GenBank/DDBJ whole genome shotgun (WGS) entry which is preliminary data.</text>
</comment>
<keyword evidence="8 9" id="KW-0472">Membrane</keyword>
<dbReference type="PANTHER" id="PTHR43394:SF1">
    <property type="entry name" value="ATP-BINDING CASSETTE SUB-FAMILY B MEMBER 10, MITOCHONDRIAL"/>
    <property type="match status" value="1"/>
</dbReference>
<keyword evidence="2" id="KW-0813">Transport</keyword>
<feature type="transmembrane region" description="Helical" evidence="9">
    <location>
        <begin position="66"/>
        <end position="87"/>
    </location>
</feature>
<dbReference type="Gene3D" id="1.20.1560.10">
    <property type="entry name" value="ABC transporter type 1, transmembrane domain"/>
    <property type="match status" value="1"/>
</dbReference>
<dbReference type="PANTHER" id="PTHR43394">
    <property type="entry name" value="ATP-DEPENDENT PERMEASE MDL1, MITOCHONDRIAL"/>
    <property type="match status" value="1"/>
</dbReference>
<dbReference type="PROSITE" id="PS50893">
    <property type="entry name" value="ABC_TRANSPORTER_2"/>
    <property type="match status" value="1"/>
</dbReference>
<evidence type="ECO:0000256" key="7">
    <source>
        <dbReference type="ARBA" id="ARBA00022989"/>
    </source>
</evidence>
<evidence type="ECO:0000259" key="11">
    <source>
        <dbReference type="PROSITE" id="PS50929"/>
    </source>
</evidence>
<dbReference type="InterPro" id="IPR017871">
    <property type="entry name" value="ABC_transporter-like_CS"/>
</dbReference>
<dbReference type="GO" id="GO:0015421">
    <property type="term" value="F:ABC-type oligopeptide transporter activity"/>
    <property type="evidence" value="ECO:0007669"/>
    <property type="project" value="TreeGrafter"/>
</dbReference>
<comment type="subcellular location">
    <subcellularLocation>
        <location evidence="1">Cell membrane</location>
        <topology evidence="1">Multi-pass membrane protein</topology>
    </subcellularLocation>
</comment>
<feature type="domain" description="ABC transmembrane type-1" evidence="11">
    <location>
        <begin position="26"/>
        <end position="303"/>
    </location>
</feature>
<dbReference type="Pfam" id="PF00005">
    <property type="entry name" value="ABC_tran"/>
    <property type="match status" value="1"/>
</dbReference>
<dbReference type="InterPro" id="IPR003439">
    <property type="entry name" value="ABC_transporter-like_ATP-bd"/>
</dbReference>
<evidence type="ECO:0000256" key="1">
    <source>
        <dbReference type="ARBA" id="ARBA00004651"/>
    </source>
</evidence>
<keyword evidence="3" id="KW-1003">Cell membrane</keyword>
<sequence length="604" mass="67857">MPKEKKIFVLKRFIPYMGKKKVLLPLSLVLSGISAILNILPVVFVWYITRDILSAPQSIDISNVSFYAWLAFASAIGGIVLYFCALLSSHLAAFRVEVGMQKVGMEKILSMPLGFFDKHSSGKIRKIVNDGAGTTHSFLAHQLPDMAGSVVSPVILISLIFIVDWRMGIASLVPIVLGFITMKFMMSSEGKKFQKMYYDSLEEMSSESVEYIRGIPVVKTFGQTIFSFKRFYDSIIKYKEMVYAYTLLWQKPMSFYTVVMQTAAFFLIPMAIFLIGRGENLPLVIADFIFYILISPIFTMLLMKSMHFQQNILIAEQAIDRLDNLLDYPSMNYIEKTKNIKNYSMEFKDVVFSYEGSDKRTIDQINFTLNEGETIALVGASGGGKTTIARLAARFWDVDEGEVLVGGINVKDIPKKELMDNIAFVFQSTKLFKGSLRENIIFGKENVGEEEVNKAIDYSQSREIIENFQDGLDTVIGAKGTYLSGGEQQRIALARAIVKNAPIVLLDEATAFADPENEHLIQKALKELSRGKTTLMIAHRLTSVQNVDRILVIESGKIAETGTHKELLNKGGIYKTMWDEYQKSVAWKIATKDTNIKNKGGQHA</sequence>
<reference evidence="12 13" key="1">
    <citation type="submission" date="2019-03" db="EMBL/GenBank/DDBJ databases">
        <title>Genomic Encyclopedia of Type Strains, Phase IV (KMG-IV): sequencing the most valuable type-strain genomes for metagenomic binning, comparative biology and taxonomic classification.</title>
        <authorList>
            <person name="Goeker M."/>
        </authorList>
    </citation>
    <scope>NUCLEOTIDE SEQUENCE [LARGE SCALE GENOMIC DNA]</scope>
    <source>
        <strain evidence="12 13">DSM 102940</strain>
    </source>
</reference>
<evidence type="ECO:0000256" key="3">
    <source>
        <dbReference type="ARBA" id="ARBA00022475"/>
    </source>
</evidence>
<dbReference type="OrthoDB" id="9762778at2"/>
<name>A0A4R2KFL7_9FIRM</name>
<dbReference type="SUPFAM" id="SSF90123">
    <property type="entry name" value="ABC transporter transmembrane region"/>
    <property type="match status" value="1"/>
</dbReference>
<proteinExistence type="predicted"/>
<evidence type="ECO:0000313" key="13">
    <source>
        <dbReference type="Proteomes" id="UP000294919"/>
    </source>
</evidence>
<dbReference type="Proteomes" id="UP000294919">
    <property type="component" value="Unassembled WGS sequence"/>
</dbReference>
<evidence type="ECO:0000256" key="4">
    <source>
        <dbReference type="ARBA" id="ARBA00022692"/>
    </source>
</evidence>
<keyword evidence="6 12" id="KW-0067">ATP-binding</keyword>
<feature type="transmembrane region" description="Helical" evidence="9">
    <location>
        <begin position="255"/>
        <end position="275"/>
    </location>
</feature>
<dbReference type="AlphaFoldDB" id="A0A4R2KFL7"/>
<dbReference type="RefSeq" id="WP_132247759.1">
    <property type="nucleotide sequence ID" value="NZ_SLWV01000034.1"/>
</dbReference>
<dbReference type="InterPro" id="IPR036640">
    <property type="entry name" value="ABC1_TM_sf"/>
</dbReference>
<dbReference type="EMBL" id="SLWV01000034">
    <property type="protein sequence ID" value="TCO69159.1"/>
    <property type="molecule type" value="Genomic_DNA"/>
</dbReference>
<dbReference type="InterPro" id="IPR003593">
    <property type="entry name" value="AAA+_ATPase"/>
</dbReference>
<keyword evidence="4 9" id="KW-0812">Transmembrane</keyword>
<evidence type="ECO:0000256" key="6">
    <source>
        <dbReference type="ARBA" id="ARBA00022840"/>
    </source>
</evidence>
<dbReference type="GO" id="GO:0005524">
    <property type="term" value="F:ATP binding"/>
    <property type="evidence" value="ECO:0007669"/>
    <property type="project" value="UniProtKB-KW"/>
</dbReference>
<evidence type="ECO:0000259" key="10">
    <source>
        <dbReference type="PROSITE" id="PS50893"/>
    </source>
</evidence>
<dbReference type="GO" id="GO:0005886">
    <property type="term" value="C:plasma membrane"/>
    <property type="evidence" value="ECO:0007669"/>
    <property type="project" value="UniProtKB-SubCell"/>
</dbReference>